<protein>
    <submittedName>
        <fullName evidence="1">Uncharacterized protein</fullName>
    </submittedName>
</protein>
<dbReference type="RefSeq" id="WP_002810438.1">
    <property type="nucleotide sequence ID" value="NZ_AP028350.1"/>
</dbReference>
<name>A0A3Z8GBE0_CAMCO</name>
<dbReference type="OrthoDB" id="10000268at2"/>
<reference evidence="1 2" key="1">
    <citation type="submission" date="2018-08" db="EMBL/GenBank/DDBJ databases">
        <authorList>
            <consortium name="NARMS: The National Antimicrobial Resistance Monitoring System"/>
        </authorList>
    </citation>
    <scope>NUCLEOTIDE SEQUENCE [LARGE SCALE GENOMIC DNA]</scope>
    <source>
        <strain evidence="1 2">FSIS11812579</strain>
    </source>
</reference>
<comment type="caution">
    <text evidence="1">The sequence shown here is derived from an EMBL/GenBank/DDBJ whole genome shotgun (WGS) entry which is preliminary data.</text>
</comment>
<accession>A0A3Z8GBE0</accession>
<gene>
    <name evidence="1" type="ORF">DYF97_02980</name>
</gene>
<dbReference type="AlphaFoldDB" id="A0A3Z8GBE0"/>
<proteinExistence type="predicted"/>
<evidence type="ECO:0000313" key="2">
    <source>
        <dbReference type="Proteomes" id="UP000333665"/>
    </source>
</evidence>
<organism evidence="1 2">
    <name type="scientific">Campylobacter coli</name>
    <dbReference type="NCBI Taxonomy" id="195"/>
    <lineage>
        <taxon>Bacteria</taxon>
        <taxon>Pseudomonadati</taxon>
        <taxon>Campylobacterota</taxon>
        <taxon>Epsilonproteobacteria</taxon>
        <taxon>Campylobacterales</taxon>
        <taxon>Campylobacteraceae</taxon>
        <taxon>Campylobacter</taxon>
    </lineage>
</organism>
<sequence length="91" mass="10908">MGGYLFFFGLIILFALFDSDFWEFFKFFLQIRMILIPLRVVFIILVPFHLENSFLGKTFYFLENLFCLAFAILLIVAIIMPFLERISKIFF</sequence>
<dbReference type="Proteomes" id="UP000333665">
    <property type="component" value="Unassembled WGS sequence"/>
</dbReference>
<dbReference type="EMBL" id="AACRQU010000004">
    <property type="protein sequence ID" value="EAL8416373.1"/>
    <property type="molecule type" value="Genomic_DNA"/>
</dbReference>
<evidence type="ECO:0000313" key="1">
    <source>
        <dbReference type="EMBL" id="EAL8416373.1"/>
    </source>
</evidence>